<dbReference type="RefSeq" id="WP_144570556.1">
    <property type="nucleotide sequence ID" value="NZ_VLKG01000002.1"/>
</dbReference>
<evidence type="ECO:0000256" key="3">
    <source>
        <dbReference type="ARBA" id="ARBA00015262"/>
    </source>
</evidence>
<dbReference type="PROSITE" id="PS01078">
    <property type="entry name" value="MOCF_BIOSYNTHESIS_1"/>
    <property type="match status" value="1"/>
</dbReference>
<accession>A0A562J1T2</accession>
<protein>
    <recommendedName>
        <fullName evidence="3 5">Molybdenum cofactor biosynthesis protein B</fullName>
    </recommendedName>
</protein>
<dbReference type="PANTHER" id="PTHR43232">
    <property type="entry name" value="MOLYBDENUM COFACTOR BIOSYNTHESIS PROTEIN B"/>
    <property type="match status" value="1"/>
</dbReference>
<evidence type="ECO:0000259" key="6">
    <source>
        <dbReference type="SMART" id="SM00852"/>
    </source>
</evidence>
<evidence type="ECO:0000256" key="2">
    <source>
        <dbReference type="ARBA" id="ARBA00006112"/>
    </source>
</evidence>
<dbReference type="InterPro" id="IPR008284">
    <property type="entry name" value="MoCF_biosynth_CS"/>
</dbReference>
<dbReference type="GO" id="GO:0006777">
    <property type="term" value="P:Mo-molybdopterin cofactor biosynthetic process"/>
    <property type="evidence" value="ECO:0007669"/>
    <property type="project" value="UniProtKB-UniRule"/>
</dbReference>
<reference evidence="7 8" key="1">
    <citation type="submission" date="2019-07" db="EMBL/GenBank/DDBJ databases">
        <title>Genomic Encyclopedia of Type Strains, Phase I: the one thousand microbial genomes (KMG-I) project.</title>
        <authorList>
            <person name="Kyrpides N."/>
        </authorList>
    </citation>
    <scope>NUCLEOTIDE SEQUENCE [LARGE SCALE GENOMIC DNA]</scope>
    <source>
        <strain evidence="7 8">DSM 375</strain>
    </source>
</reference>
<keyword evidence="8" id="KW-1185">Reference proteome</keyword>
<dbReference type="PIRSF" id="PIRSF006443">
    <property type="entry name" value="MoaB"/>
    <property type="match status" value="1"/>
</dbReference>
<evidence type="ECO:0000313" key="7">
    <source>
        <dbReference type="EMBL" id="TWH76775.1"/>
    </source>
</evidence>
<dbReference type="GO" id="GO:0005829">
    <property type="term" value="C:cytosol"/>
    <property type="evidence" value="ECO:0007669"/>
    <property type="project" value="TreeGrafter"/>
</dbReference>
<gene>
    <name evidence="7" type="ORF">LX59_00820</name>
</gene>
<comment type="caution">
    <text evidence="7">The sequence shown here is derived from an EMBL/GenBank/DDBJ whole genome shotgun (WGS) entry which is preliminary data.</text>
</comment>
<dbReference type="InterPro" id="IPR001453">
    <property type="entry name" value="MoaB/Mog_dom"/>
</dbReference>
<comment type="pathway">
    <text evidence="1 5">Cofactor biosynthesis; molybdopterin biosynthesis.</text>
</comment>
<dbReference type="CDD" id="cd00886">
    <property type="entry name" value="MogA_MoaB"/>
    <property type="match status" value="1"/>
</dbReference>
<keyword evidence="4 5" id="KW-0501">Molybdenum cofactor biosynthesis</keyword>
<dbReference type="SMART" id="SM00852">
    <property type="entry name" value="MoCF_biosynth"/>
    <property type="match status" value="1"/>
</dbReference>
<evidence type="ECO:0000256" key="1">
    <source>
        <dbReference type="ARBA" id="ARBA00005046"/>
    </source>
</evidence>
<sequence length="180" mass="19411">MSAHHHAEAAFVPLSIAVLTVSDTRTPETDTSGNLLVECLTHAGHKLITRAIEKDDIYRLRARVSEWIADPSIQVILTTGGTGFSGRDSTPEALGVLFDKHIQGFGELFRQVSIAQVGPSTLQSRALAGFANNTLIFCLPGSNNACRTGWDEIIANQLDARTKPCNFVPHLIGGHHHHGA</sequence>
<dbReference type="OrthoDB" id="9784492at2"/>
<dbReference type="UniPathway" id="UPA00344"/>
<dbReference type="NCBIfam" id="TIGR02667">
    <property type="entry name" value="moaB_proteo"/>
    <property type="match status" value="1"/>
</dbReference>
<evidence type="ECO:0000313" key="8">
    <source>
        <dbReference type="Proteomes" id="UP000319627"/>
    </source>
</evidence>
<evidence type="ECO:0000256" key="4">
    <source>
        <dbReference type="ARBA" id="ARBA00023150"/>
    </source>
</evidence>
<dbReference type="NCBIfam" id="TIGR00177">
    <property type="entry name" value="molyb_syn"/>
    <property type="match status" value="1"/>
</dbReference>
<feature type="domain" description="MoaB/Mog" evidence="6">
    <location>
        <begin position="17"/>
        <end position="161"/>
    </location>
</feature>
<dbReference type="PANTHER" id="PTHR43232:SF2">
    <property type="entry name" value="MOLYBDENUM COFACTOR BIOSYNTHESIS PROTEIN B"/>
    <property type="match status" value="1"/>
</dbReference>
<comment type="similarity">
    <text evidence="2 5">Belongs to the MoaB/Mog family.</text>
</comment>
<dbReference type="InterPro" id="IPR013484">
    <property type="entry name" value="MoaB_proteobac"/>
</dbReference>
<name>A0A562J1T2_9GAMM</name>
<evidence type="ECO:0000256" key="5">
    <source>
        <dbReference type="PIRNR" id="PIRNR006443"/>
    </source>
</evidence>
<comment type="function">
    <text evidence="5">May be involved in the biosynthesis of molybdopterin.</text>
</comment>
<proteinExistence type="inferred from homology"/>
<dbReference type="SUPFAM" id="SSF53218">
    <property type="entry name" value="Molybdenum cofactor biosynthesis proteins"/>
    <property type="match status" value="1"/>
</dbReference>
<dbReference type="Pfam" id="PF00994">
    <property type="entry name" value="MoCF_biosynth"/>
    <property type="match status" value="1"/>
</dbReference>
<dbReference type="Proteomes" id="UP000319627">
    <property type="component" value="Unassembled WGS sequence"/>
</dbReference>
<dbReference type="EMBL" id="VLKG01000002">
    <property type="protein sequence ID" value="TWH76775.1"/>
    <property type="molecule type" value="Genomic_DNA"/>
</dbReference>
<dbReference type="InterPro" id="IPR012245">
    <property type="entry name" value="MoaB"/>
</dbReference>
<dbReference type="AlphaFoldDB" id="A0A562J1T2"/>
<dbReference type="Gene3D" id="3.40.980.10">
    <property type="entry name" value="MoaB/Mog-like domain"/>
    <property type="match status" value="1"/>
</dbReference>
<organism evidence="7 8">
    <name type="scientific">Azomonas agilis</name>
    <dbReference type="NCBI Taxonomy" id="116849"/>
    <lineage>
        <taxon>Bacteria</taxon>
        <taxon>Pseudomonadati</taxon>
        <taxon>Pseudomonadota</taxon>
        <taxon>Gammaproteobacteria</taxon>
        <taxon>Pseudomonadales</taxon>
        <taxon>Pseudomonadaceae</taxon>
        <taxon>Azomonas</taxon>
    </lineage>
</organism>
<dbReference type="InterPro" id="IPR036425">
    <property type="entry name" value="MoaB/Mog-like_dom_sf"/>
</dbReference>